<comment type="caution">
    <text evidence="1">The sequence shown here is derived from an EMBL/GenBank/DDBJ whole genome shotgun (WGS) entry which is preliminary data.</text>
</comment>
<dbReference type="AlphaFoldDB" id="A0AA37TVQ6"/>
<reference evidence="1 2" key="1">
    <citation type="journal article" date="2014" name="Int. J. Syst. Evol. Microbiol.">
        <title>Complete genome sequence of Corynebacterium casei LMG S-19264T (=DSM 44701T), isolated from a smear-ripened cheese.</title>
        <authorList>
            <consortium name="US DOE Joint Genome Institute (JGI-PGF)"/>
            <person name="Walter F."/>
            <person name="Albersmeier A."/>
            <person name="Kalinowski J."/>
            <person name="Ruckert C."/>
        </authorList>
    </citation>
    <scope>NUCLEOTIDE SEQUENCE [LARGE SCALE GENOMIC DNA]</scope>
    <source>
        <strain evidence="1 2">NBRC 111766</strain>
    </source>
</reference>
<gene>
    <name evidence="1" type="ORF">GCM10010873_16740</name>
</gene>
<dbReference type="Proteomes" id="UP001157355">
    <property type="component" value="Unassembled WGS sequence"/>
</dbReference>
<dbReference type="EMBL" id="BSPP01000005">
    <property type="protein sequence ID" value="GLS86700.1"/>
    <property type="molecule type" value="Genomic_DNA"/>
</dbReference>
<sequence>MADFDARDPWAGDLPLGTLKPRSWIANRFGINDDKEDGRWTCNDPTHFMRRQSWSTGERYGDEETDRGDRLLASRAIIDKICGTTGMALLREVTVTHDLVGKNTWDGKMRNSKVSLRLIG</sequence>
<proteinExistence type="predicted"/>
<protein>
    <submittedName>
        <fullName evidence="1">Uncharacterized protein</fullName>
    </submittedName>
</protein>
<name>A0AA37TVQ6_9RHOB</name>
<evidence type="ECO:0000313" key="1">
    <source>
        <dbReference type="EMBL" id="GLS86700.1"/>
    </source>
</evidence>
<organism evidence="1 2">
    <name type="scientific">Cypionkella aquatica</name>
    <dbReference type="NCBI Taxonomy" id="1756042"/>
    <lineage>
        <taxon>Bacteria</taxon>
        <taxon>Pseudomonadati</taxon>
        <taxon>Pseudomonadota</taxon>
        <taxon>Alphaproteobacteria</taxon>
        <taxon>Rhodobacterales</taxon>
        <taxon>Paracoccaceae</taxon>
        <taxon>Cypionkella</taxon>
    </lineage>
</organism>
<evidence type="ECO:0000313" key="2">
    <source>
        <dbReference type="Proteomes" id="UP001157355"/>
    </source>
</evidence>
<keyword evidence="2" id="KW-1185">Reference proteome</keyword>
<accession>A0AA37TVQ6</accession>